<keyword evidence="2" id="KW-1185">Reference proteome</keyword>
<dbReference type="AlphaFoldDB" id="A0A7J0DQT7"/>
<sequence length="71" mass="7488">MNASVKAKNASYATCRLEKLTQAAAVAVPVAIAAMPVPQGTGSPSNLVKEQSISSNERLKKENMQLNMELG</sequence>
<name>A0A7J0DQT7_9ERIC</name>
<reference evidence="2" key="1">
    <citation type="submission" date="2019-07" db="EMBL/GenBank/DDBJ databases">
        <title>De Novo Assembly of kiwifruit Actinidia rufa.</title>
        <authorList>
            <person name="Sugita-Konishi S."/>
            <person name="Sato K."/>
            <person name="Mori E."/>
            <person name="Abe Y."/>
            <person name="Kisaki G."/>
            <person name="Hamano K."/>
            <person name="Suezawa K."/>
            <person name="Otani M."/>
            <person name="Fukuda T."/>
            <person name="Manabe T."/>
            <person name="Gomi K."/>
            <person name="Tabuchi M."/>
            <person name="Akimitsu K."/>
            <person name="Kataoka I."/>
        </authorList>
    </citation>
    <scope>NUCLEOTIDE SEQUENCE [LARGE SCALE GENOMIC DNA]</scope>
    <source>
        <strain evidence="2">cv. Fuchu</strain>
    </source>
</reference>
<dbReference type="Proteomes" id="UP000585474">
    <property type="component" value="Unassembled WGS sequence"/>
</dbReference>
<accession>A0A7J0DQT7</accession>
<evidence type="ECO:0000313" key="2">
    <source>
        <dbReference type="Proteomes" id="UP000585474"/>
    </source>
</evidence>
<proteinExistence type="predicted"/>
<gene>
    <name evidence="1" type="ORF">Acr_00g0064020</name>
</gene>
<comment type="caution">
    <text evidence="1">The sequence shown here is derived from an EMBL/GenBank/DDBJ whole genome shotgun (WGS) entry which is preliminary data.</text>
</comment>
<protein>
    <submittedName>
        <fullName evidence="1">Uncharacterized protein</fullName>
    </submittedName>
</protein>
<dbReference type="EMBL" id="BJWL01000334">
    <property type="protein sequence ID" value="GFS39627.1"/>
    <property type="molecule type" value="Genomic_DNA"/>
</dbReference>
<organism evidence="1 2">
    <name type="scientific">Actinidia rufa</name>
    <dbReference type="NCBI Taxonomy" id="165716"/>
    <lineage>
        <taxon>Eukaryota</taxon>
        <taxon>Viridiplantae</taxon>
        <taxon>Streptophyta</taxon>
        <taxon>Embryophyta</taxon>
        <taxon>Tracheophyta</taxon>
        <taxon>Spermatophyta</taxon>
        <taxon>Magnoliopsida</taxon>
        <taxon>eudicotyledons</taxon>
        <taxon>Gunneridae</taxon>
        <taxon>Pentapetalae</taxon>
        <taxon>asterids</taxon>
        <taxon>Ericales</taxon>
        <taxon>Actinidiaceae</taxon>
        <taxon>Actinidia</taxon>
    </lineage>
</organism>
<evidence type="ECO:0000313" key="1">
    <source>
        <dbReference type="EMBL" id="GFS39627.1"/>
    </source>
</evidence>